<dbReference type="STRING" id="66420.A0A194Q7K5"/>
<gene>
    <name evidence="1" type="ORF">RR46_08540</name>
</gene>
<accession>A0A194Q7K5</accession>
<feature type="non-terminal residue" evidence="1">
    <location>
        <position position="1"/>
    </location>
</feature>
<dbReference type="AlphaFoldDB" id="A0A194Q7K5"/>
<keyword evidence="2" id="KW-1185">Reference proteome</keyword>
<evidence type="ECO:0000313" key="2">
    <source>
        <dbReference type="Proteomes" id="UP000053268"/>
    </source>
</evidence>
<reference evidence="1 2" key="1">
    <citation type="journal article" date="2015" name="Nat. Commun.">
        <title>Outbred genome sequencing and CRISPR/Cas9 gene editing in butterflies.</title>
        <authorList>
            <person name="Li X."/>
            <person name="Fan D."/>
            <person name="Zhang W."/>
            <person name="Liu G."/>
            <person name="Zhang L."/>
            <person name="Zhao L."/>
            <person name="Fang X."/>
            <person name="Chen L."/>
            <person name="Dong Y."/>
            <person name="Chen Y."/>
            <person name="Ding Y."/>
            <person name="Zhao R."/>
            <person name="Feng M."/>
            <person name="Zhu Y."/>
            <person name="Feng Y."/>
            <person name="Jiang X."/>
            <person name="Zhu D."/>
            <person name="Xiang H."/>
            <person name="Feng X."/>
            <person name="Li S."/>
            <person name="Wang J."/>
            <person name="Zhang G."/>
            <person name="Kronforst M.R."/>
            <person name="Wang W."/>
        </authorList>
    </citation>
    <scope>NUCLEOTIDE SEQUENCE [LARGE SCALE GENOMIC DNA]</scope>
    <source>
        <strain evidence="1">Ya'a_city_454_Px</strain>
        <tissue evidence="1">Whole body</tissue>
    </source>
</reference>
<organism evidence="1 2">
    <name type="scientific">Papilio xuthus</name>
    <name type="common">Asian swallowtail butterfly</name>
    <dbReference type="NCBI Taxonomy" id="66420"/>
    <lineage>
        <taxon>Eukaryota</taxon>
        <taxon>Metazoa</taxon>
        <taxon>Ecdysozoa</taxon>
        <taxon>Arthropoda</taxon>
        <taxon>Hexapoda</taxon>
        <taxon>Insecta</taxon>
        <taxon>Pterygota</taxon>
        <taxon>Neoptera</taxon>
        <taxon>Endopterygota</taxon>
        <taxon>Lepidoptera</taxon>
        <taxon>Glossata</taxon>
        <taxon>Ditrysia</taxon>
        <taxon>Papilionoidea</taxon>
        <taxon>Papilionidae</taxon>
        <taxon>Papilioninae</taxon>
        <taxon>Papilio</taxon>
    </lineage>
</organism>
<dbReference type="Proteomes" id="UP000053268">
    <property type="component" value="Unassembled WGS sequence"/>
</dbReference>
<proteinExistence type="predicted"/>
<dbReference type="EMBL" id="KQ459324">
    <property type="protein sequence ID" value="KPJ01503.1"/>
    <property type="molecule type" value="Genomic_DNA"/>
</dbReference>
<protein>
    <submittedName>
        <fullName evidence="1">Uncharacterized protein</fullName>
    </submittedName>
</protein>
<name>A0A194Q7K5_PAPXU</name>
<evidence type="ECO:0000313" key="1">
    <source>
        <dbReference type="EMBL" id="KPJ01503.1"/>
    </source>
</evidence>
<sequence length="161" mass="18206">FQGKYLWNSWSEEWVVLYDDSTMAWFKDASGKCLATQKHLVKESPEMLAISTWTGQVPKRPALPPGAKLSQLMALGSRRDPGHVVWMLAKSDAEMRLHHDSFTLPPPPHIELVMSMPYLRTAFKKPTVRVRRLINGNVSAQKLCDDNSVKFPQFAAGVRNS</sequence>